<dbReference type="Pfam" id="PF07962">
    <property type="entry name" value="Swi3"/>
    <property type="match status" value="1"/>
</dbReference>
<dbReference type="GO" id="GO:0031297">
    <property type="term" value="P:replication fork processing"/>
    <property type="evidence" value="ECO:0007669"/>
    <property type="project" value="UniProtKB-UniRule"/>
</dbReference>
<dbReference type="PANTHER" id="PTHR13220">
    <property type="entry name" value="TIMELESS INTERACTING-RELATED"/>
    <property type="match status" value="1"/>
</dbReference>
<reference evidence="9" key="2">
    <citation type="submission" date="2017-10" db="EMBL/GenBank/DDBJ databases">
        <title>Ladona fulva Genome sequencing and assembly.</title>
        <authorList>
            <person name="Murali S."/>
            <person name="Richards S."/>
            <person name="Bandaranaike D."/>
            <person name="Bellair M."/>
            <person name="Blankenburg K."/>
            <person name="Chao H."/>
            <person name="Dinh H."/>
            <person name="Doddapaneni H."/>
            <person name="Dugan-Rocha S."/>
            <person name="Elkadiri S."/>
            <person name="Gnanaolivu R."/>
            <person name="Hernandez B."/>
            <person name="Skinner E."/>
            <person name="Javaid M."/>
            <person name="Lee S."/>
            <person name="Li M."/>
            <person name="Ming W."/>
            <person name="Munidasa M."/>
            <person name="Muniz J."/>
            <person name="Nguyen L."/>
            <person name="Hughes D."/>
            <person name="Osuji N."/>
            <person name="Pu L.-L."/>
            <person name="Puazo M."/>
            <person name="Qu C."/>
            <person name="Quiroz J."/>
            <person name="Raj R."/>
            <person name="Weissenberger G."/>
            <person name="Xin Y."/>
            <person name="Zou X."/>
            <person name="Han Y."/>
            <person name="Worley K."/>
            <person name="Muzny D."/>
            <person name="Gibbs R."/>
        </authorList>
    </citation>
    <scope>NUCLEOTIDE SEQUENCE</scope>
    <source>
        <strain evidence="9">Sampled in the wild</strain>
    </source>
</reference>
<dbReference type="GO" id="GO:0006974">
    <property type="term" value="P:DNA damage response"/>
    <property type="evidence" value="ECO:0007669"/>
    <property type="project" value="UniProtKB-KW"/>
</dbReference>
<dbReference type="Proteomes" id="UP000792457">
    <property type="component" value="Unassembled WGS sequence"/>
</dbReference>
<evidence type="ECO:0000256" key="4">
    <source>
        <dbReference type="ARBA" id="ARBA00023242"/>
    </source>
</evidence>
<evidence type="ECO:0000256" key="6">
    <source>
        <dbReference type="RuleBase" id="RU366049"/>
    </source>
</evidence>
<dbReference type="EMBL" id="KZ309236">
    <property type="protein sequence ID" value="KAG8237881.1"/>
    <property type="molecule type" value="Genomic_DNA"/>
</dbReference>
<evidence type="ECO:0000313" key="9">
    <source>
        <dbReference type="EMBL" id="KAG8237881.1"/>
    </source>
</evidence>
<comment type="similarity">
    <text evidence="2 6">Belongs to the CSM3 family.</text>
</comment>
<feature type="domain" description="Chromosome segregation in meiosis protein 3" evidence="8">
    <location>
        <begin position="63"/>
        <end position="142"/>
    </location>
</feature>
<comment type="subcellular location">
    <subcellularLocation>
        <location evidence="1 6">Nucleus</location>
    </subcellularLocation>
</comment>
<keyword evidence="4 6" id="KW-0539">Nucleus</keyword>
<feature type="compositionally biased region" description="Acidic residues" evidence="7">
    <location>
        <begin position="28"/>
        <end position="39"/>
    </location>
</feature>
<evidence type="ECO:0000313" key="10">
    <source>
        <dbReference type="Proteomes" id="UP000792457"/>
    </source>
</evidence>
<dbReference type="InterPro" id="IPR012923">
    <property type="entry name" value="Csm3"/>
</dbReference>
<comment type="caution">
    <text evidence="9">The sequence shown here is derived from an EMBL/GenBank/DDBJ whole genome shotgun (WGS) entry which is preliminary data.</text>
</comment>
<dbReference type="GO" id="GO:0000076">
    <property type="term" value="P:DNA replication checkpoint signaling"/>
    <property type="evidence" value="ECO:0007669"/>
    <property type="project" value="UniProtKB-UniRule"/>
</dbReference>
<proteinExistence type="inferred from homology"/>
<feature type="region of interest" description="Disordered" evidence="7">
    <location>
        <begin position="1"/>
        <end position="55"/>
    </location>
</feature>
<dbReference type="GO" id="GO:0031298">
    <property type="term" value="C:replication fork protection complex"/>
    <property type="evidence" value="ECO:0007669"/>
    <property type="project" value="TreeGrafter"/>
</dbReference>
<evidence type="ECO:0000256" key="7">
    <source>
        <dbReference type="SAM" id="MobiDB-lite"/>
    </source>
</evidence>
<dbReference type="AlphaFoldDB" id="A0A8K0KQ77"/>
<gene>
    <name evidence="9" type="ORF">J437_LFUL017172</name>
</gene>
<dbReference type="InterPro" id="IPR040038">
    <property type="entry name" value="TIPIN/Csm3/Swi3"/>
</dbReference>
<reference evidence="9" key="1">
    <citation type="submission" date="2013-04" db="EMBL/GenBank/DDBJ databases">
        <authorList>
            <person name="Qu J."/>
            <person name="Murali S.C."/>
            <person name="Bandaranaike D."/>
            <person name="Bellair M."/>
            <person name="Blankenburg K."/>
            <person name="Chao H."/>
            <person name="Dinh H."/>
            <person name="Doddapaneni H."/>
            <person name="Downs B."/>
            <person name="Dugan-Rocha S."/>
            <person name="Elkadiri S."/>
            <person name="Gnanaolivu R.D."/>
            <person name="Hernandez B."/>
            <person name="Javaid M."/>
            <person name="Jayaseelan J.C."/>
            <person name="Lee S."/>
            <person name="Li M."/>
            <person name="Ming W."/>
            <person name="Munidasa M."/>
            <person name="Muniz J."/>
            <person name="Nguyen L."/>
            <person name="Ongeri F."/>
            <person name="Osuji N."/>
            <person name="Pu L.-L."/>
            <person name="Puazo M."/>
            <person name="Qu C."/>
            <person name="Quiroz J."/>
            <person name="Raj R."/>
            <person name="Weissenberger G."/>
            <person name="Xin Y."/>
            <person name="Zou X."/>
            <person name="Han Y."/>
            <person name="Richards S."/>
            <person name="Worley K."/>
            <person name="Muzny D."/>
            <person name="Gibbs R."/>
        </authorList>
    </citation>
    <scope>NUCLEOTIDE SEQUENCE</scope>
    <source>
        <strain evidence="9">Sampled in the wild</strain>
    </source>
</reference>
<evidence type="ECO:0000259" key="8">
    <source>
        <dbReference type="Pfam" id="PF07962"/>
    </source>
</evidence>
<protein>
    <recommendedName>
        <fullName evidence="6">TIMELESS-interacting protein</fullName>
    </recommendedName>
</protein>
<feature type="region of interest" description="Disordered" evidence="7">
    <location>
        <begin position="267"/>
        <end position="292"/>
    </location>
</feature>
<dbReference type="OrthoDB" id="437078at2759"/>
<name>A0A8K0KQ77_LADFU</name>
<evidence type="ECO:0000256" key="2">
    <source>
        <dbReference type="ARBA" id="ARBA00006075"/>
    </source>
</evidence>
<dbReference type="GO" id="GO:0043111">
    <property type="term" value="P:replication fork arrest"/>
    <property type="evidence" value="ECO:0007669"/>
    <property type="project" value="TreeGrafter"/>
</dbReference>
<organism evidence="9 10">
    <name type="scientific">Ladona fulva</name>
    <name type="common">Scarce chaser dragonfly</name>
    <name type="synonym">Libellula fulva</name>
    <dbReference type="NCBI Taxonomy" id="123851"/>
    <lineage>
        <taxon>Eukaryota</taxon>
        <taxon>Metazoa</taxon>
        <taxon>Ecdysozoa</taxon>
        <taxon>Arthropoda</taxon>
        <taxon>Hexapoda</taxon>
        <taxon>Insecta</taxon>
        <taxon>Pterygota</taxon>
        <taxon>Palaeoptera</taxon>
        <taxon>Odonata</taxon>
        <taxon>Epiprocta</taxon>
        <taxon>Anisoptera</taxon>
        <taxon>Libelluloidea</taxon>
        <taxon>Libellulidae</taxon>
        <taxon>Ladona</taxon>
    </lineage>
</organism>
<keyword evidence="5 6" id="KW-0131">Cell cycle</keyword>
<evidence type="ECO:0000256" key="5">
    <source>
        <dbReference type="ARBA" id="ARBA00023306"/>
    </source>
</evidence>
<keyword evidence="3 6" id="KW-0227">DNA damage</keyword>
<feature type="compositionally biased region" description="Polar residues" evidence="7">
    <location>
        <begin position="281"/>
        <end position="292"/>
    </location>
</feature>
<sequence>MLEGDEYEDHLLGDPNQLDDLIEGRDLENEDENVAEEAGNDPGSGDEKKEKKTIKRVLNPQPKLDKDRLTGPKGIVAIEGLFKKFEFCGAGYEDHNLNRIMKRLELWGNRLFPKLQFDDLLEKVEKLGHKRPVLNFVSKVRMGLVDEETVAENSKENGDVVDVEDIDENEDAGNTNDDVFEQLLAEQQSQINSRPVQINLPPPETTITEEQRERMLRNRKLAEERRLARIKAQQERELQNAENIPVPKITTEAEFDRVADLELGNIPTTHSVQHGSDKVEVSSTRNTKNEEQLQSENVIENIDKVDPSTQGSEEVSNIEKVEATELHDNESKKGNIDMSDGIEGRAEVSIDESHNKCDEPMEVNCINSIVNHHMNETDANICVEHTLLDDDESIKAFELKGDVQTVEDPSEDSEME</sequence>
<dbReference type="GO" id="GO:0003677">
    <property type="term" value="F:DNA binding"/>
    <property type="evidence" value="ECO:0007669"/>
    <property type="project" value="TreeGrafter"/>
</dbReference>
<evidence type="ECO:0000256" key="3">
    <source>
        <dbReference type="ARBA" id="ARBA00022763"/>
    </source>
</evidence>
<comment type="function">
    <text evidence="6">Plays an important role in the control of DNA replication and the maintenance of replication fork stability.</text>
</comment>
<keyword evidence="10" id="KW-1185">Reference proteome</keyword>
<accession>A0A8K0KQ77</accession>
<evidence type="ECO:0000256" key="1">
    <source>
        <dbReference type="ARBA" id="ARBA00004123"/>
    </source>
</evidence>
<dbReference type="PANTHER" id="PTHR13220:SF11">
    <property type="entry name" value="TIMELESS-INTERACTING PROTEIN"/>
    <property type="match status" value="1"/>
</dbReference>